<feature type="domain" description="Topo IIA-type catalytic" evidence="8">
    <location>
        <begin position="46"/>
        <end position="496"/>
    </location>
</feature>
<evidence type="ECO:0000313" key="10">
    <source>
        <dbReference type="Proteomes" id="UP000191680"/>
    </source>
</evidence>
<dbReference type="GO" id="GO:0003918">
    <property type="term" value="F:DNA topoisomerase type II (double strand cut, ATP-hydrolyzing) activity"/>
    <property type="evidence" value="ECO:0007669"/>
    <property type="project" value="UniProtKB-EC"/>
</dbReference>
<reference evidence="9 10" key="1">
    <citation type="submission" date="2016-12" db="EMBL/GenBank/DDBJ databases">
        <authorList>
            <person name="Song W.-J."/>
            <person name="Kurnit D.M."/>
        </authorList>
    </citation>
    <scope>NUCLEOTIDE SEQUENCE [LARGE SCALE GENOMIC DNA]</scope>
    <source>
        <strain evidence="9 10">HSG9</strain>
    </source>
</reference>
<dbReference type="GO" id="GO:0006265">
    <property type="term" value="P:DNA topological change"/>
    <property type="evidence" value="ECO:0007669"/>
    <property type="project" value="UniProtKB-UniRule"/>
</dbReference>
<evidence type="ECO:0000256" key="3">
    <source>
        <dbReference type="ARBA" id="ARBA00023029"/>
    </source>
</evidence>
<dbReference type="NCBIfam" id="NF007209">
    <property type="entry name" value="PRK09631.1"/>
    <property type="match status" value="1"/>
</dbReference>
<comment type="similarity">
    <text evidence="2">Belongs to the type II topoisomerase GyrA/ParC subunit family.</text>
</comment>
<keyword evidence="10" id="KW-1185">Reference proteome</keyword>
<dbReference type="PANTHER" id="PTHR43493:SF5">
    <property type="entry name" value="DNA GYRASE SUBUNIT A, CHLOROPLASTIC_MITOCHONDRIAL"/>
    <property type="match status" value="1"/>
</dbReference>
<gene>
    <name evidence="9" type="ORF">BUL40_07430</name>
</gene>
<evidence type="ECO:0000256" key="6">
    <source>
        <dbReference type="PROSITE-ProRule" id="PRU01384"/>
    </source>
</evidence>
<name>A0A1V6LRZ0_9FLAO</name>
<dbReference type="Proteomes" id="UP000191680">
    <property type="component" value="Unassembled WGS sequence"/>
</dbReference>
<dbReference type="InterPro" id="IPR050220">
    <property type="entry name" value="Type_II_DNA_Topoisomerases"/>
</dbReference>
<evidence type="ECO:0000259" key="8">
    <source>
        <dbReference type="PROSITE" id="PS52040"/>
    </source>
</evidence>
<protein>
    <submittedName>
        <fullName evidence="9">DNA topoisomerase IV</fullName>
    </submittedName>
</protein>
<evidence type="ECO:0000256" key="7">
    <source>
        <dbReference type="SAM" id="MobiDB-lite"/>
    </source>
</evidence>
<dbReference type="InterPro" id="IPR013757">
    <property type="entry name" value="Topo_IIA_A_a_sf"/>
</dbReference>
<comment type="caution">
    <text evidence="9">The sequence shown here is derived from an EMBL/GenBank/DDBJ whole genome shotgun (WGS) entry which is preliminary data.</text>
</comment>
<organism evidence="9 10">
    <name type="scientific">Croceivirga radicis</name>
    <dbReference type="NCBI Taxonomy" id="1929488"/>
    <lineage>
        <taxon>Bacteria</taxon>
        <taxon>Pseudomonadati</taxon>
        <taxon>Bacteroidota</taxon>
        <taxon>Flavobacteriia</taxon>
        <taxon>Flavobacteriales</taxon>
        <taxon>Flavobacteriaceae</taxon>
        <taxon>Croceivirga</taxon>
    </lineage>
</organism>
<feature type="region of interest" description="Disordered" evidence="7">
    <location>
        <begin position="840"/>
        <end position="872"/>
    </location>
</feature>
<keyword evidence="4 6" id="KW-0238">DNA-binding</keyword>
<keyword evidence="3 6" id="KW-0799">Topoisomerase</keyword>
<dbReference type="OrthoDB" id="9806486at2"/>
<dbReference type="PANTHER" id="PTHR43493">
    <property type="entry name" value="DNA GYRASE/TOPOISOMERASE SUBUNIT A"/>
    <property type="match status" value="1"/>
</dbReference>
<dbReference type="EMBL" id="MTBC01000004">
    <property type="protein sequence ID" value="OQD42918.1"/>
    <property type="molecule type" value="Genomic_DNA"/>
</dbReference>
<sequence>MEENEALNNGEGQSENQQEEALTRVTGMYKDWFLDYASYVILERAVPAIEDGFKPVQRRIMHSLKELDDGRYNKVANVVGHTMQYHPHGDASIGDAMVQIGQKDLLIDTQGNWGNILTGDGAAASRYIEARLSKFALDVVFSPKITEWQQSYDGRKKEPVNLPVKFPLLLAQGAEGIAVGLSTKILPHNFNELIDASISHLKGRSFKLYPDFPTAGIIDVSNYNDGLRGGKIRVRAKIESLDKNTLVIKEIPYGTNTSSLIDSILKANDKGKIKVKKIEDNTAAEVEILVHLPSGLSPDKSIDALYAFTSCESSISPLACIIEDNKPVFMGVSEILKRSTDNTVSMLRQELEIQLHELEEQWHFSSLERIFIENRIYREIEEEETWEGVIAAIDKGLKPHIGHLKRAITEDDIVRLTEIRIKRISKFDLDKAKQYLESLEDRIAETKHHLDNLIDFAIAYFKELKTKYGKGRERKSEIRIFDDIEATKVVIRNTKLYVNREEGFIGTSLRRDEYVTDCSDIDDIIVFTQSGKMMVTKVDSKTFVEKGIIHVAVFKKKDKRTTYNMVYKDGKGGPSYIKRFNVTSITRDKMYDLTNGKAGSELLYFSANPNGEAEVITVHLRQSGSIKKLKWDIDFADILIKGRSSKGNTVSKYAVKRIELKEKGVSTLKPRKIWFDDVVRRLNTDERGELLGAFKGEDLLLVANQKGVVKTIAPDLNTRFDDDMIVLEKWVPEKPISVIYYDGEKERYYLKRFLIENTNKEELVISEHSKTQLELILTDWRPMVELEFVKPRGKDPKPNETVNVEEFIAIKGIKAQGNQLTTDKLKNVNVLEALPFEIEEEAEVEEDSNEAISEDNTKIDTNNDESDQTTLF</sequence>
<dbReference type="AlphaFoldDB" id="A0A1V6LRZ0"/>
<dbReference type="RefSeq" id="WP_080318719.1">
    <property type="nucleotide sequence ID" value="NZ_MTBC01000004.1"/>
</dbReference>
<dbReference type="SMART" id="SM00434">
    <property type="entry name" value="TOP4c"/>
    <property type="match status" value="1"/>
</dbReference>
<dbReference type="PROSITE" id="PS52040">
    <property type="entry name" value="TOPO_IIA"/>
    <property type="match status" value="1"/>
</dbReference>
<keyword evidence="5 6" id="KW-0413">Isomerase</keyword>
<dbReference type="InterPro" id="IPR002205">
    <property type="entry name" value="Topo_IIA_dom_A"/>
</dbReference>
<evidence type="ECO:0000256" key="4">
    <source>
        <dbReference type="ARBA" id="ARBA00023125"/>
    </source>
</evidence>
<dbReference type="Gene3D" id="1.10.268.10">
    <property type="entry name" value="Topoisomerase, domain 3"/>
    <property type="match status" value="1"/>
</dbReference>
<dbReference type="GO" id="GO:0009330">
    <property type="term" value="C:DNA topoisomerase type II (double strand cut, ATP-hydrolyzing) complex"/>
    <property type="evidence" value="ECO:0007669"/>
    <property type="project" value="TreeGrafter"/>
</dbReference>
<dbReference type="Gene3D" id="3.90.199.10">
    <property type="entry name" value="Topoisomerase II, domain 5"/>
    <property type="match status" value="1"/>
</dbReference>
<dbReference type="Gene3D" id="3.30.1360.40">
    <property type="match status" value="1"/>
</dbReference>
<proteinExistence type="inferred from homology"/>
<dbReference type="NCBIfam" id="NF009397">
    <property type="entry name" value="PRK12758.1"/>
    <property type="match status" value="1"/>
</dbReference>
<dbReference type="GO" id="GO:0005737">
    <property type="term" value="C:cytoplasm"/>
    <property type="evidence" value="ECO:0007669"/>
    <property type="project" value="TreeGrafter"/>
</dbReference>
<evidence type="ECO:0000256" key="1">
    <source>
        <dbReference type="ARBA" id="ARBA00000185"/>
    </source>
</evidence>
<evidence type="ECO:0000256" key="2">
    <source>
        <dbReference type="ARBA" id="ARBA00008263"/>
    </source>
</evidence>
<comment type="catalytic activity">
    <reaction evidence="1 6">
        <text>ATP-dependent breakage, passage and rejoining of double-stranded DNA.</text>
        <dbReference type="EC" id="5.6.2.2"/>
    </reaction>
</comment>
<dbReference type="GO" id="GO:0003677">
    <property type="term" value="F:DNA binding"/>
    <property type="evidence" value="ECO:0007669"/>
    <property type="project" value="UniProtKB-UniRule"/>
</dbReference>
<dbReference type="InterPro" id="IPR013758">
    <property type="entry name" value="Topo_IIA_A/C_ab"/>
</dbReference>
<feature type="compositionally biased region" description="Acidic residues" evidence="7">
    <location>
        <begin position="862"/>
        <end position="872"/>
    </location>
</feature>
<accession>A0A1V6LRZ0</accession>
<evidence type="ECO:0000256" key="5">
    <source>
        <dbReference type="ARBA" id="ARBA00023235"/>
    </source>
</evidence>
<evidence type="ECO:0000313" key="9">
    <source>
        <dbReference type="EMBL" id="OQD42918.1"/>
    </source>
</evidence>
<feature type="compositionally biased region" description="Acidic residues" evidence="7">
    <location>
        <begin position="840"/>
        <end position="853"/>
    </location>
</feature>
<dbReference type="GO" id="GO:0005524">
    <property type="term" value="F:ATP binding"/>
    <property type="evidence" value="ECO:0007669"/>
    <property type="project" value="InterPro"/>
</dbReference>
<dbReference type="InterPro" id="IPR013760">
    <property type="entry name" value="Topo_IIA-like_dom_sf"/>
</dbReference>
<feature type="active site" description="O-(5'-phospho-DNA)-tyrosine intermediate" evidence="6">
    <location>
        <position position="127"/>
    </location>
</feature>
<dbReference type="Pfam" id="PF00521">
    <property type="entry name" value="DNA_topoisoIV"/>
    <property type="match status" value="1"/>
</dbReference>
<dbReference type="SUPFAM" id="SSF56719">
    <property type="entry name" value="Type II DNA topoisomerase"/>
    <property type="match status" value="1"/>
</dbReference>